<evidence type="ECO:0000256" key="1">
    <source>
        <dbReference type="ARBA" id="ARBA00022574"/>
    </source>
</evidence>
<evidence type="ECO:0000313" key="4">
    <source>
        <dbReference type="Proteomes" id="UP000585474"/>
    </source>
</evidence>
<name>A0A7J0DZS0_9ERIC</name>
<comment type="caution">
    <text evidence="3">The sequence shown here is derived from an EMBL/GenBank/DDBJ whole genome shotgun (WGS) entry which is preliminary data.</text>
</comment>
<dbReference type="InterPro" id="IPR052254">
    <property type="entry name" value="CUL4-DDB1_E3_ligase_receptor"/>
</dbReference>
<accession>A0A7J0DZS0</accession>
<dbReference type="PANTHER" id="PTHR44472:SF1">
    <property type="entry name" value="DDB1 AND CUL4 ASSOCIATED FACTOR 4"/>
    <property type="match status" value="1"/>
</dbReference>
<evidence type="ECO:0000256" key="2">
    <source>
        <dbReference type="ARBA" id="ARBA00022737"/>
    </source>
</evidence>
<dbReference type="AlphaFoldDB" id="A0A7J0DZS0"/>
<dbReference type="PANTHER" id="PTHR44472">
    <property type="entry name" value="DDB1- AND CUL4-ASSOCIATED FACTOR 4-RELATED"/>
    <property type="match status" value="1"/>
</dbReference>
<gene>
    <name evidence="3" type="ORF">Acr_00g0091920</name>
</gene>
<organism evidence="3 4">
    <name type="scientific">Actinidia rufa</name>
    <dbReference type="NCBI Taxonomy" id="165716"/>
    <lineage>
        <taxon>Eukaryota</taxon>
        <taxon>Viridiplantae</taxon>
        <taxon>Streptophyta</taxon>
        <taxon>Embryophyta</taxon>
        <taxon>Tracheophyta</taxon>
        <taxon>Spermatophyta</taxon>
        <taxon>Magnoliopsida</taxon>
        <taxon>eudicotyledons</taxon>
        <taxon>Gunneridae</taxon>
        <taxon>Pentapetalae</taxon>
        <taxon>asterids</taxon>
        <taxon>Ericales</taxon>
        <taxon>Actinidiaceae</taxon>
        <taxon>Actinidia</taxon>
    </lineage>
</organism>
<dbReference type="EMBL" id="BJWL01000442">
    <property type="protein sequence ID" value="GFS44776.1"/>
    <property type="molecule type" value="Genomic_DNA"/>
</dbReference>
<proteinExistence type="predicted"/>
<sequence length="253" mass="29207">MALDPKGSETEVQVLNYLVPIPFIRRSPMIAYGIVDDIQNPFPKNTVQPDFRAMRRFPLGQDVSLLKRDNAEDCWSALIWKRIKIRLYDQRLMQRGPIQMYEGNVNSHTRIQLGVDPCERIFMSGVLHANECFLLLPVIRNIAHVPILFTLGGEDCNLRTWDIKSGELLFEDKFMNSVPSIVCWPRGAASYRLPPPFICIFISLFPSTIMSKSTELPRVQDERQNHTDYGYGQDHRWGAWLGSHEGLLYTHWS</sequence>
<keyword evidence="2" id="KW-0677">Repeat</keyword>
<evidence type="ECO:0000313" key="3">
    <source>
        <dbReference type="EMBL" id="GFS44776.1"/>
    </source>
</evidence>
<reference evidence="4" key="1">
    <citation type="submission" date="2019-07" db="EMBL/GenBank/DDBJ databases">
        <title>De Novo Assembly of kiwifruit Actinidia rufa.</title>
        <authorList>
            <person name="Sugita-Konishi S."/>
            <person name="Sato K."/>
            <person name="Mori E."/>
            <person name="Abe Y."/>
            <person name="Kisaki G."/>
            <person name="Hamano K."/>
            <person name="Suezawa K."/>
            <person name="Otani M."/>
            <person name="Fukuda T."/>
            <person name="Manabe T."/>
            <person name="Gomi K."/>
            <person name="Tabuchi M."/>
            <person name="Akimitsu K."/>
            <person name="Kataoka I."/>
        </authorList>
    </citation>
    <scope>NUCLEOTIDE SEQUENCE [LARGE SCALE GENOMIC DNA]</scope>
    <source>
        <strain evidence="4">cv. Fuchu</strain>
    </source>
</reference>
<dbReference type="OrthoDB" id="128867at2759"/>
<keyword evidence="1" id="KW-0853">WD repeat</keyword>
<dbReference type="Proteomes" id="UP000585474">
    <property type="component" value="Unassembled WGS sequence"/>
</dbReference>
<protein>
    <submittedName>
        <fullName evidence="3">Transducin/WD40 repeat-like superfamily protein</fullName>
    </submittedName>
</protein>
<keyword evidence="4" id="KW-1185">Reference proteome</keyword>